<dbReference type="Proteomes" id="UP000011867">
    <property type="component" value="Chromosome"/>
</dbReference>
<dbReference type="AlphaFoldDB" id="M1XRG7"/>
<dbReference type="GeneID" id="14651468"/>
<dbReference type="Pfam" id="PF19121">
    <property type="entry name" value="DUF5805"/>
    <property type="match status" value="1"/>
</dbReference>
<evidence type="ECO:0000313" key="3">
    <source>
        <dbReference type="Proteomes" id="UP000011867"/>
    </source>
</evidence>
<organism evidence="2 3">
    <name type="scientific">Natronomonas moolapensis (strain DSM 18674 / CECT 7526 / JCM 14361 / 8.8.11)</name>
    <dbReference type="NCBI Taxonomy" id="268739"/>
    <lineage>
        <taxon>Archaea</taxon>
        <taxon>Methanobacteriati</taxon>
        <taxon>Methanobacteriota</taxon>
        <taxon>Stenosarchaea group</taxon>
        <taxon>Halobacteria</taxon>
        <taxon>Halobacteriales</taxon>
        <taxon>Natronomonadaceae</taxon>
        <taxon>Natronomonas</taxon>
    </lineage>
</organism>
<gene>
    <name evidence="2" type="ordered locus">Nmlp_2699</name>
</gene>
<sequence length="130" mass="14816">MPDSERVSVQTYVTPTQRRRWREEADEFDMSNAEYVRTMVQAGRRSFELTTESDATDGDISDPTPGVDGLKERVLEVLREDGTADWDRLLAGVTDDIEDRLEETLDDLQATGRIKYSGRRGGYTVIDDEH</sequence>
<proteinExistence type="predicted"/>
<reference evidence="2 3" key="1">
    <citation type="journal article" date="2013" name="Genome Announc.">
        <title>Genome of the haloarchaeon Natronomonas moolapensis, a neutrophilic member of a previously haloalkaliphilic genus.</title>
        <authorList>
            <person name="Dyall-Smith M.L."/>
            <person name="Pfeiffer F."/>
            <person name="Oberwinkler T."/>
            <person name="Klee K."/>
            <person name="Rampp M."/>
            <person name="Palm P."/>
            <person name="Gross K."/>
            <person name="Schuster S.C."/>
            <person name="Oesterhelt D."/>
        </authorList>
    </citation>
    <scope>NUCLEOTIDE SEQUENCE [LARGE SCALE GENOMIC DNA]</scope>
    <source>
        <strain evidence="3">DSM 18674 / JCM 14361 / 8.8.11</strain>
    </source>
</reference>
<evidence type="ECO:0000256" key="1">
    <source>
        <dbReference type="SAM" id="MobiDB-lite"/>
    </source>
</evidence>
<accession>M1XRG7</accession>
<dbReference type="KEGG" id="nmo:Nmlp_2699"/>
<dbReference type="OrthoDB" id="210343at2157"/>
<feature type="region of interest" description="Disordered" evidence="1">
    <location>
        <begin position="49"/>
        <end position="68"/>
    </location>
</feature>
<dbReference type="InterPro" id="IPR043828">
    <property type="entry name" value="DUF5805"/>
</dbReference>
<dbReference type="EMBL" id="HF582854">
    <property type="protein sequence ID" value="CCQ36853.1"/>
    <property type="molecule type" value="Genomic_DNA"/>
</dbReference>
<keyword evidence="3" id="KW-1185">Reference proteome</keyword>
<dbReference type="HOGENOM" id="CLU_159080_0_0_2"/>
<name>M1XRG7_NATM8</name>
<dbReference type="RefSeq" id="WP_015409620.1">
    <property type="nucleotide sequence ID" value="NC_020388.1"/>
</dbReference>
<protein>
    <submittedName>
        <fullName evidence="2">Uncharacterized protein</fullName>
    </submittedName>
</protein>
<evidence type="ECO:0000313" key="2">
    <source>
        <dbReference type="EMBL" id="CCQ36853.1"/>
    </source>
</evidence>
<dbReference type="eggNOG" id="arCOG06216">
    <property type="taxonomic scope" value="Archaea"/>
</dbReference>